<feature type="region of interest" description="Disordered" evidence="5">
    <location>
        <begin position="457"/>
        <end position="479"/>
    </location>
</feature>
<organism evidence="7 8">
    <name type="scientific">Lachnellula suecica</name>
    <dbReference type="NCBI Taxonomy" id="602035"/>
    <lineage>
        <taxon>Eukaryota</taxon>
        <taxon>Fungi</taxon>
        <taxon>Dikarya</taxon>
        <taxon>Ascomycota</taxon>
        <taxon>Pezizomycotina</taxon>
        <taxon>Leotiomycetes</taxon>
        <taxon>Helotiales</taxon>
        <taxon>Lachnaceae</taxon>
        <taxon>Lachnellula</taxon>
    </lineage>
</organism>
<sequence length="614" mass="68206">MADIDDELLALAGDASSDEEEEAPTKITRADFASPDNRSSGKTSAKKSAGRKSKRQDDSEEEGEASSGASSPNSLRSAPMDESDSESDSPAMFDEGDRYPLEGKYMNSADKASIMAMPEIKREEVLAERATEVERDRQNRALRQLLDAREAESKKLAKKRKAGAADLDGDQRKTSRQRTKLGGGKVGEASTGIDSLKRARAEKNDRQRRRDEDKERNKDRRTVREDYSDADADGDSEVDWDEGKPKNKRSRSPEYRDAEPAGLHDIERVRVGRSRFALVCFYPGFDEAITGTFVRISVGVDKENGQNIYRMALIKGFVEDRPYAVETANGKHFKTTQYIRAAHGKAERNWPFITCSDSPFTEAEWNRYKQTCLVEGVPLPTKPKLTQKIADINNLVNRSWTEAELQEKLTKSGALVNKYIPIERNRLGNLIKEAKNAGNTAKAEALKKELDDLDGPKLAYSTSMQPSPKKSANAGGLSQQERLAVLNKQNRRKNAEEVRQAQINERRAVKMTEAAIARGEEVAEDTSRRLKTRAKFKHDVTDTGIKKTDSERSGTNTPASGTPKLNAKKPSTPLPHIAKLQASNGERNGIPTIRRPLMDDDIIGAIDLGIDLEL</sequence>
<dbReference type="PANTHER" id="PTHR13115">
    <property type="entry name" value="RNA POLYMERASE-ASSOCIATED PROTEIN RTF1 HOMOLOG"/>
    <property type="match status" value="1"/>
</dbReference>
<dbReference type="SUPFAM" id="SSF159042">
    <property type="entry name" value="Plus3-like"/>
    <property type="match status" value="1"/>
</dbReference>
<feature type="domain" description="Plus3" evidence="6">
    <location>
        <begin position="260"/>
        <end position="397"/>
    </location>
</feature>
<gene>
    <name evidence="7" type="ORF">LSUE1_G003905</name>
</gene>
<dbReference type="GO" id="GO:0016593">
    <property type="term" value="C:Cdc73/Paf1 complex"/>
    <property type="evidence" value="ECO:0007669"/>
    <property type="project" value="TreeGrafter"/>
</dbReference>
<evidence type="ECO:0000256" key="4">
    <source>
        <dbReference type="ARBA" id="ARBA00023242"/>
    </source>
</evidence>
<keyword evidence="2" id="KW-0805">Transcription regulation</keyword>
<dbReference type="AlphaFoldDB" id="A0A8T9C4P5"/>
<keyword evidence="8" id="KW-1185">Reference proteome</keyword>
<accession>A0A8T9C4P5</accession>
<evidence type="ECO:0000256" key="1">
    <source>
        <dbReference type="ARBA" id="ARBA00004123"/>
    </source>
</evidence>
<keyword evidence="3" id="KW-0804">Transcription</keyword>
<comment type="subcellular location">
    <subcellularLocation>
        <location evidence="1">Nucleus</location>
    </subcellularLocation>
</comment>
<feature type="region of interest" description="Disordered" evidence="5">
    <location>
        <begin position="1"/>
        <end position="105"/>
    </location>
</feature>
<feature type="region of interest" description="Disordered" evidence="5">
    <location>
        <begin position="152"/>
        <end position="259"/>
    </location>
</feature>
<keyword evidence="4" id="KW-0539">Nucleus</keyword>
<feature type="compositionally biased region" description="Basic residues" evidence="5">
    <location>
        <begin position="44"/>
        <end position="54"/>
    </location>
</feature>
<feature type="compositionally biased region" description="Acidic residues" evidence="5">
    <location>
        <begin position="228"/>
        <end position="240"/>
    </location>
</feature>
<dbReference type="OrthoDB" id="166375at2759"/>
<dbReference type="PROSITE" id="PS51360">
    <property type="entry name" value="PLUS3"/>
    <property type="match status" value="1"/>
</dbReference>
<dbReference type="FunFam" id="3.90.70.200:FF:000005">
    <property type="entry name" value="Related to Pol II transcription elongation factor"/>
    <property type="match status" value="1"/>
</dbReference>
<dbReference type="SMART" id="SM00719">
    <property type="entry name" value="Plus3"/>
    <property type="match status" value="1"/>
</dbReference>
<feature type="compositionally biased region" description="Basic and acidic residues" evidence="5">
    <location>
        <begin position="195"/>
        <end position="227"/>
    </location>
</feature>
<evidence type="ECO:0000256" key="3">
    <source>
        <dbReference type="ARBA" id="ARBA00023163"/>
    </source>
</evidence>
<comment type="caution">
    <text evidence="7">The sequence shown here is derived from an EMBL/GenBank/DDBJ whole genome shotgun (WGS) entry which is preliminary data.</text>
</comment>
<feature type="compositionally biased region" description="Basic and acidic residues" evidence="5">
    <location>
        <begin position="541"/>
        <end position="552"/>
    </location>
</feature>
<feature type="region of interest" description="Disordered" evidence="5">
    <location>
        <begin position="541"/>
        <end position="573"/>
    </location>
</feature>
<dbReference type="Proteomes" id="UP000469558">
    <property type="component" value="Unassembled WGS sequence"/>
</dbReference>
<evidence type="ECO:0000313" key="7">
    <source>
        <dbReference type="EMBL" id="TVY80645.1"/>
    </source>
</evidence>
<protein>
    <submittedName>
        <fullName evidence="7">RNA polymerase-associated protein</fullName>
    </submittedName>
</protein>
<proteinExistence type="predicted"/>
<evidence type="ECO:0000259" key="6">
    <source>
        <dbReference type="PROSITE" id="PS51360"/>
    </source>
</evidence>
<reference evidence="7 8" key="1">
    <citation type="submission" date="2018-05" db="EMBL/GenBank/DDBJ databases">
        <title>Genome sequencing and assembly of the regulated plant pathogen Lachnellula willkommii and related sister species for the development of diagnostic species identification markers.</title>
        <authorList>
            <person name="Giroux E."/>
            <person name="Bilodeau G."/>
        </authorList>
    </citation>
    <scope>NUCLEOTIDE SEQUENCE [LARGE SCALE GENOMIC DNA]</scope>
    <source>
        <strain evidence="7 8">CBS 268.59</strain>
    </source>
</reference>
<evidence type="ECO:0000313" key="8">
    <source>
        <dbReference type="Proteomes" id="UP000469558"/>
    </source>
</evidence>
<evidence type="ECO:0000256" key="5">
    <source>
        <dbReference type="SAM" id="MobiDB-lite"/>
    </source>
</evidence>
<dbReference type="InterPro" id="IPR036128">
    <property type="entry name" value="Plus3-like_sf"/>
</dbReference>
<dbReference type="GO" id="GO:1990269">
    <property type="term" value="F:RNA polymerase II C-terminal domain phosphoserine binding"/>
    <property type="evidence" value="ECO:0007669"/>
    <property type="project" value="TreeGrafter"/>
</dbReference>
<dbReference type="EMBL" id="QGMK01000639">
    <property type="protein sequence ID" value="TVY80645.1"/>
    <property type="molecule type" value="Genomic_DNA"/>
</dbReference>
<dbReference type="InterPro" id="IPR004343">
    <property type="entry name" value="Plus-3_dom"/>
</dbReference>
<dbReference type="PANTHER" id="PTHR13115:SF8">
    <property type="entry name" value="RNA POLYMERASE-ASSOCIATED PROTEIN RTF1 HOMOLOG"/>
    <property type="match status" value="1"/>
</dbReference>
<dbReference type="Gene3D" id="3.90.70.200">
    <property type="entry name" value="Plus-3 domain"/>
    <property type="match status" value="1"/>
</dbReference>
<feature type="compositionally biased region" description="Basic and acidic residues" evidence="5">
    <location>
        <begin position="241"/>
        <end position="259"/>
    </location>
</feature>
<name>A0A8T9C4P5_9HELO</name>
<dbReference type="GO" id="GO:0003677">
    <property type="term" value="F:DNA binding"/>
    <property type="evidence" value="ECO:0007669"/>
    <property type="project" value="InterPro"/>
</dbReference>
<feature type="compositionally biased region" description="Polar residues" evidence="5">
    <location>
        <begin position="460"/>
        <end position="479"/>
    </location>
</feature>
<evidence type="ECO:0000256" key="2">
    <source>
        <dbReference type="ARBA" id="ARBA00023015"/>
    </source>
</evidence>
<dbReference type="Pfam" id="PF03126">
    <property type="entry name" value="Plus-3"/>
    <property type="match status" value="1"/>
</dbReference>